<evidence type="ECO:0000313" key="1">
    <source>
        <dbReference type="EMBL" id="KAK9047408.1"/>
    </source>
</evidence>
<sequence length="215" mass="22741">MFGIVEPLQNELLSKLNLPASAHNKEGPEGNTVMELGLTSAGDDQPRLDEMKVDNTYTISQTASVISVDSNPVPVTSPGLSTYNILDAKALNTEASSRHEIHYFPVLCPTSIPAGKTNGLKGQDHAILMTIGLNSYQSGSGQDVSDKLGIHLAPPPSSGSPIPLPTNEQQHNNHTDAVALAVANSTKPSSASPLQIPTLLCLFSSFLLLLLRVLL</sequence>
<gene>
    <name evidence="1" type="ORF">V6N11_053254</name>
</gene>
<comment type="caution">
    <text evidence="1">The sequence shown here is derived from an EMBL/GenBank/DDBJ whole genome shotgun (WGS) entry which is preliminary data.</text>
</comment>
<dbReference type="EMBL" id="JBBPBN010000001">
    <property type="protein sequence ID" value="KAK9047408.1"/>
    <property type="molecule type" value="Genomic_DNA"/>
</dbReference>
<reference evidence="1 2" key="1">
    <citation type="journal article" date="2024" name="G3 (Bethesda)">
        <title>Genome assembly of Hibiscus sabdariffa L. provides insights into metabolisms of medicinal natural products.</title>
        <authorList>
            <person name="Kim T."/>
        </authorList>
    </citation>
    <scope>NUCLEOTIDE SEQUENCE [LARGE SCALE GENOMIC DNA]</scope>
    <source>
        <strain evidence="1">TK-2024</strain>
        <tissue evidence="1">Old leaves</tissue>
    </source>
</reference>
<evidence type="ECO:0000313" key="2">
    <source>
        <dbReference type="Proteomes" id="UP001396334"/>
    </source>
</evidence>
<name>A0ABR2UD05_9ROSI</name>
<accession>A0ABR2UD05</accession>
<keyword evidence="2" id="KW-1185">Reference proteome</keyword>
<dbReference type="Proteomes" id="UP001396334">
    <property type="component" value="Unassembled WGS sequence"/>
</dbReference>
<proteinExistence type="predicted"/>
<organism evidence="1 2">
    <name type="scientific">Hibiscus sabdariffa</name>
    <name type="common">roselle</name>
    <dbReference type="NCBI Taxonomy" id="183260"/>
    <lineage>
        <taxon>Eukaryota</taxon>
        <taxon>Viridiplantae</taxon>
        <taxon>Streptophyta</taxon>
        <taxon>Embryophyta</taxon>
        <taxon>Tracheophyta</taxon>
        <taxon>Spermatophyta</taxon>
        <taxon>Magnoliopsida</taxon>
        <taxon>eudicotyledons</taxon>
        <taxon>Gunneridae</taxon>
        <taxon>Pentapetalae</taxon>
        <taxon>rosids</taxon>
        <taxon>malvids</taxon>
        <taxon>Malvales</taxon>
        <taxon>Malvaceae</taxon>
        <taxon>Malvoideae</taxon>
        <taxon>Hibiscus</taxon>
    </lineage>
</organism>
<protein>
    <submittedName>
        <fullName evidence="1">Uncharacterized protein</fullName>
    </submittedName>
</protein>